<evidence type="ECO:0000256" key="8">
    <source>
        <dbReference type="ARBA" id="ARBA00022927"/>
    </source>
</evidence>
<keyword evidence="9 12" id="KW-1133">Transmembrane helix</keyword>
<evidence type="ECO:0000256" key="4">
    <source>
        <dbReference type="ARBA" id="ARBA00022692"/>
    </source>
</evidence>
<feature type="domain" description="ABC transporter" evidence="13">
    <location>
        <begin position="485"/>
        <end position="718"/>
    </location>
</feature>
<evidence type="ECO:0000256" key="5">
    <source>
        <dbReference type="ARBA" id="ARBA00022741"/>
    </source>
</evidence>
<dbReference type="InterPro" id="IPR022514">
    <property type="entry name" value="NHPM_micro_ABC1"/>
</dbReference>
<evidence type="ECO:0000259" key="15">
    <source>
        <dbReference type="PROSITE" id="PS50990"/>
    </source>
</evidence>
<keyword evidence="7 16" id="KW-0067">ATP-binding</keyword>
<dbReference type="GO" id="GO:0140359">
    <property type="term" value="F:ABC-type transporter activity"/>
    <property type="evidence" value="ECO:0007669"/>
    <property type="project" value="InterPro"/>
</dbReference>
<dbReference type="Gene3D" id="3.40.50.300">
    <property type="entry name" value="P-loop containing nucleotide triphosphate hydrolases"/>
    <property type="match status" value="1"/>
</dbReference>
<dbReference type="GO" id="GO:0034040">
    <property type="term" value="F:ATPase-coupled lipid transmembrane transporter activity"/>
    <property type="evidence" value="ECO:0007669"/>
    <property type="project" value="TreeGrafter"/>
</dbReference>
<dbReference type="PROSITE" id="PS50929">
    <property type="entry name" value="ABC_TM1F"/>
    <property type="match status" value="1"/>
</dbReference>
<dbReference type="GO" id="GO:0008234">
    <property type="term" value="F:cysteine-type peptidase activity"/>
    <property type="evidence" value="ECO:0007669"/>
    <property type="project" value="UniProtKB-KW"/>
</dbReference>
<feature type="transmembrane region" description="Helical" evidence="12">
    <location>
        <begin position="163"/>
        <end position="186"/>
    </location>
</feature>
<dbReference type="Pfam" id="PF00005">
    <property type="entry name" value="ABC_tran"/>
    <property type="match status" value="1"/>
</dbReference>
<keyword evidence="8" id="KW-0653">Protein transport</keyword>
<dbReference type="InterPro" id="IPR017871">
    <property type="entry name" value="ABC_transporter-like_CS"/>
</dbReference>
<dbReference type="Pfam" id="PF00664">
    <property type="entry name" value="ABC_membrane"/>
    <property type="match status" value="1"/>
</dbReference>
<comment type="caution">
    <text evidence="16">The sequence shown here is derived from an EMBL/GenBank/DDBJ whole genome shotgun (WGS) entry which is preliminary data.</text>
</comment>
<name>A0A4U8Q0G1_9FIRM</name>
<dbReference type="NCBIfam" id="TIGR03796">
    <property type="entry name" value="NHLM_micro_ABC1"/>
    <property type="match status" value="1"/>
</dbReference>
<comment type="subcellular location">
    <subcellularLocation>
        <location evidence="1">Cell membrane</location>
        <topology evidence="1">Multi-pass membrane protein</topology>
    </subcellularLocation>
</comment>
<dbReference type="InterPro" id="IPR005074">
    <property type="entry name" value="Peptidase_C39"/>
</dbReference>
<organism evidence="16 17">
    <name type="scientific">Robinsoniella peoriensis</name>
    <dbReference type="NCBI Taxonomy" id="180332"/>
    <lineage>
        <taxon>Bacteria</taxon>
        <taxon>Bacillati</taxon>
        <taxon>Bacillota</taxon>
        <taxon>Clostridia</taxon>
        <taxon>Lachnospirales</taxon>
        <taxon>Lachnospiraceae</taxon>
        <taxon>Robinsoniella</taxon>
    </lineage>
</organism>
<dbReference type="Proteomes" id="UP000306509">
    <property type="component" value="Unassembled WGS sequence"/>
</dbReference>
<dbReference type="GO" id="GO:0005886">
    <property type="term" value="C:plasma membrane"/>
    <property type="evidence" value="ECO:0007669"/>
    <property type="project" value="UniProtKB-SubCell"/>
</dbReference>
<evidence type="ECO:0000256" key="11">
    <source>
        <dbReference type="ARBA" id="ARBA00043264"/>
    </source>
</evidence>
<keyword evidence="11" id="KW-0080">Bacteriocin transport</keyword>
<feature type="transmembrane region" description="Helical" evidence="12">
    <location>
        <begin position="206"/>
        <end position="229"/>
    </location>
</feature>
<keyword evidence="10 12" id="KW-0472">Membrane</keyword>
<dbReference type="RefSeq" id="WP_274595944.1">
    <property type="nucleotide sequence ID" value="NZ_QGQD01000104.1"/>
</dbReference>
<dbReference type="PANTHER" id="PTHR24221:SF654">
    <property type="entry name" value="ATP-BINDING CASSETTE SUB-FAMILY B MEMBER 6"/>
    <property type="match status" value="1"/>
</dbReference>
<protein>
    <submittedName>
        <fullName evidence="16">Lactococcin-G-processing and transport ATP-binding protein LagD</fullName>
        <ecNumber evidence="16">3.4.22.-</ecNumber>
    </submittedName>
</protein>
<dbReference type="InterPro" id="IPR039421">
    <property type="entry name" value="Type_1_exporter"/>
</dbReference>
<dbReference type="InterPro" id="IPR036640">
    <property type="entry name" value="ABC1_TM_sf"/>
</dbReference>
<feature type="transmembrane region" description="Helical" evidence="12">
    <location>
        <begin position="277"/>
        <end position="297"/>
    </location>
</feature>
<dbReference type="Gene3D" id="1.20.1560.10">
    <property type="entry name" value="ABC transporter type 1, transmembrane domain"/>
    <property type="match status" value="1"/>
</dbReference>
<proteinExistence type="predicted"/>
<keyword evidence="17" id="KW-1185">Reference proteome</keyword>
<evidence type="ECO:0000256" key="3">
    <source>
        <dbReference type="ARBA" id="ARBA00022475"/>
    </source>
</evidence>
<evidence type="ECO:0000256" key="2">
    <source>
        <dbReference type="ARBA" id="ARBA00022448"/>
    </source>
</evidence>
<dbReference type="GO" id="GO:0006508">
    <property type="term" value="P:proteolysis"/>
    <property type="evidence" value="ECO:0007669"/>
    <property type="project" value="InterPro"/>
</dbReference>
<evidence type="ECO:0000256" key="10">
    <source>
        <dbReference type="ARBA" id="ARBA00023136"/>
    </source>
</evidence>
<sequence>MSDNRKRCVKVPVIMQMEALECGAACLDMIMAYHRKWVPLEQVRVDCGVSRDGSKASNMVNAAKAYGLQVKAHRYGMDAVQNKVSYPAIIHWNFNHFVVLNGFKGNKAILNDPARGQVEISLEEFDKSFTGICLEFEPSDTFVQDGKKDSVLKFAAKRLHGSSLSIVFVMLTTILTAFISLLTPVFSRVFTDYILTGQSLGWLSNFLAFMAAAIVYLLIAGIINEVYIYKIKGKMSIVSNTSFMWHTLHLPMNFFAQRMAGDIASRQLLNDEIAETLVARIAPVLINMGLLVFYMIIMLRYNVVLSLVGFATIAINLLLATIISKKRIHITRTQMRDQGKMDASTVSGIEMIETIKAAGAENGFFERWSGFQASVNKAKVDFALTNQFLGGIPAMIQQLSSIIILALGVWMIIKGNFTVGMLLAFQSYMTQFLTPVNDLLETGQKLQEMRTSMERVDDVMKYKKDGILLTIQDTQEIFEKLDGSMEFCNITFGYSKLEEPLLKDFNLTLKRGSKVALVGSSGCGKSTIAKLACGLYEPWSGEITFQGRPLGEIPKEIFNSSLAVVDQDITMFEDSIADNIKMWDKSIEDFEMIIAARDAQIHSDIMTRKGGYSHMVSEGGANFSGGQRQRFEIARVLAQDPTIAILDEATSALDAKTEYEVVKAIQDRGITCIIVAHRLSTIRDCDEIIVLDHGRVMERGTHEQLLQLNGYYTRLITTE</sequence>
<accession>A0A4U8Q0G1</accession>
<feature type="domain" description="Peptidase C39" evidence="15">
    <location>
        <begin position="16"/>
        <end position="136"/>
    </location>
</feature>
<dbReference type="GO" id="GO:0005524">
    <property type="term" value="F:ATP binding"/>
    <property type="evidence" value="ECO:0007669"/>
    <property type="project" value="UniProtKB-KW"/>
</dbReference>
<dbReference type="InterPro" id="IPR003439">
    <property type="entry name" value="ABC_transporter-like_ATP-bd"/>
</dbReference>
<dbReference type="GO" id="GO:0043213">
    <property type="term" value="P:bacteriocin transport"/>
    <property type="evidence" value="ECO:0007669"/>
    <property type="project" value="UniProtKB-KW"/>
</dbReference>
<dbReference type="SUPFAM" id="SSF52540">
    <property type="entry name" value="P-loop containing nucleoside triphosphate hydrolases"/>
    <property type="match status" value="1"/>
</dbReference>
<evidence type="ECO:0000313" key="16">
    <source>
        <dbReference type="EMBL" id="TLC98149.1"/>
    </source>
</evidence>
<dbReference type="SMART" id="SM00382">
    <property type="entry name" value="AAA"/>
    <property type="match status" value="1"/>
</dbReference>
<dbReference type="InterPro" id="IPR003593">
    <property type="entry name" value="AAA+_ATPase"/>
</dbReference>
<feature type="transmembrane region" description="Helical" evidence="12">
    <location>
        <begin position="303"/>
        <end position="323"/>
    </location>
</feature>
<feature type="transmembrane region" description="Helical" evidence="12">
    <location>
        <begin position="402"/>
        <end position="425"/>
    </location>
</feature>
<dbReference type="AlphaFoldDB" id="A0A4U8Q0G1"/>
<dbReference type="PROSITE" id="PS50893">
    <property type="entry name" value="ABC_TRANSPORTER_2"/>
    <property type="match status" value="1"/>
</dbReference>
<evidence type="ECO:0000256" key="9">
    <source>
        <dbReference type="ARBA" id="ARBA00022989"/>
    </source>
</evidence>
<keyword evidence="16" id="KW-0378">Hydrolase</keyword>
<dbReference type="PROSITE" id="PS50990">
    <property type="entry name" value="PEPTIDASE_C39"/>
    <property type="match status" value="1"/>
</dbReference>
<dbReference type="EC" id="3.4.22.-" evidence="16"/>
<keyword evidence="3" id="KW-1003">Cell membrane</keyword>
<dbReference type="FunFam" id="3.40.50.300:FF:000299">
    <property type="entry name" value="ABC transporter ATP-binding protein/permease"/>
    <property type="match status" value="1"/>
</dbReference>
<feature type="domain" description="ABC transmembrane type-1" evidence="14">
    <location>
        <begin position="167"/>
        <end position="448"/>
    </location>
</feature>
<evidence type="ECO:0000256" key="1">
    <source>
        <dbReference type="ARBA" id="ARBA00004651"/>
    </source>
</evidence>
<keyword evidence="6" id="KW-0645">Protease</keyword>
<dbReference type="STRING" id="180332.GCA_000797495_03404"/>
<evidence type="ECO:0000256" key="12">
    <source>
        <dbReference type="SAM" id="Phobius"/>
    </source>
</evidence>
<dbReference type="InterPro" id="IPR027417">
    <property type="entry name" value="P-loop_NTPase"/>
</dbReference>
<dbReference type="PANTHER" id="PTHR24221">
    <property type="entry name" value="ATP-BINDING CASSETTE SUB-FAMILY B"/>
    <property type="match status" value="1"/>
</dbReference>
<keyword evidence="6" id="KW-0788">Thiol protease</keyword>
<gene>
    <name evidence="16" type="primary">lagD_2</name>
    <name evidence="16" type="ORF">DSM106044_05055</name>
</gene>
<dbReference type="EMBL" id="QGQD01000104">
    <property type="protein sequence ID" value="TLC98149.1"/>
    <property type="molecule type" value="Genomic_DNA"/>
</dbReference>
<keyword evidence="2" id="KW-0813">Transport</keyword>
<dbReference type="GO" id="GO:0016887">
    <property type="term" value="F:ATP hydrolysis activity"/>
    <property type="evidence" value="ECO:0007669"/>
    <property type="project" value="InterPro"/>
</dbReference>
<keyword evidence="4 12" id="KW-0812">Transmembrane</keyword>
<dbReference type="PROSITE" id="PS00211">
    <property type="entry name" value="ABC_TRANSPORTER_1"/>
    <property type="match status" value="1"/>
</dbReference>
<evidence type="ECO:0000259" key="13">
    <source>
        <dbReference type="PROSITE" id="PS50893"/>
    </source>
</evidence>
<reference evidence="16 17" key="1">
    <citation type="journal article" date="2019" name="Anaerobe">
        <title>Detection of Robinsoniella peoriensis in multiple bone samples of a trauma patient.</title>
        <authorList>
            <person name="Schrottner P."/>
            <person name="Hartwich K."/>
            <person name="Bunk B."/>
            <person name="Schober I."/>
            <person name="Helbig S."/>
            <person name="Rudolph W.W."/>
            <person name="Gunzer F."/>
        </authorList>
    </citation>
    <scope>NUCLEOTIDE SEQUENCE [LARGE SCALE GENOMIC DNA]</scope>
    <source>
        <strain evidence="16 17">DSM 106044</strain>
    </source>
</reference>
<dbReference type="SUPFAM" id="SSF90123">
    <property type="entry name" value="ABC transporter transmembrane region"/>
    <property type="match status" value="1"/>
</dbReference>
<dbReference type="Gene3D" id="3.90.70.10">
    <property type="entry name" value="Cysteine proteinases"/>
    <property type="match status" value="1"/>
</dbReference>
<dbReference type="GO" id="GO:0015031">
    <property type="term" value="P:protein transport"/>
    <property type="evidence" value="ECO:0007669"/>
    <property type="project" value="UniProtKB-KW"/>
</dbReference>
<evidence type="ECO:0000256" key="6">
    <source>
        <dbReference type="ARBA" id="ARBA00022807"/>
    </source>
</evidence>
<evidence type="ECO:0000256" key="7">
    <source>
        <dbReference type="ARBA" id="ARBA00022840"/>
    </source>
</evidence>
<evidence type="ECO:0000259" key="14">
    <source>
        <dbReference type="PROSITE" id="PS50929"/>
    </source>
</evidence>
<dbReference type="InterPro" id="IPR011527">
    <property type="entry name" value="ABC1_TM_dom"/>
</dbReference>
<evidence type="ECO:0000313" key="17">
    <source>
        <dbReference type="Proteomes" id="UP000306509"/>
    </source>
</evidence>
<dbReference type="Pfam" id="PF03412">
    <property type="entry name" value="Peptidase_C39"/>
    <property type="match status" value="1"/>
</dbReference>
<dbReference type="CDD" id="cd18569">
    <property type="entry name" value="ABC_6TM_NHLM_bacteriocin"/>
    <property type="match status" value="1"/>
</dbReference>
<keyword evidence="5" id="KW-0547">Nucleotide-binding</keyword>